<evidence type="ECO:0000259" key="1">
    <source>
        <dbReference type="PROSITE" id="PS51462"/>
    </source>
</evidence>
<protein>
    <submittedName>
        <fullName evidence="2">NUDIX domain protein</fullName>
    </submittedName>
</protein>
<dbReference type="Pfam" id="PF00293">
    <property type="entry name" value="NUDIX"/>
    <property type="match status" value="1"/>
</dbReference>
<gene>
    <name evidence="2" type="ORF">GALL_115010</name>
</gene>
<sequence>MQRRPVLSLLRAHLARGLDPHEASMTRWIIDFVEAHEDCFLRSCLTGHLTGSAWITDPEGRRTLLTHHRKLDKWLQLGGHADGETDLLAVALKEAREESGLTRFRVRKTEVFDVDRHEIPERKGVPAHWHLDLRFWLEADPAEPLVVSDESHDLAWVDVEEVERLNPEESMLRMVHKTLASR</sequence>
<accession>A0A1J5SD56</accession>
<dbReference type="Gene3D" id="3.90.79.10">
    <property type="entry name" value="Nucleoside Triphosphate Pyrophosphohydrolase"/>
    <property type="match status" value="1"/>
</dbReference>
<evidence type="ECO:0000313" key="2">
    <source>
        <dbReference type="EMBL" id="OIR06311.1"/>
    </source>
</evidence>
<dbReference type="PROSITE" id="PS51462">
    <property type="entry name" value="NUDIX"/>
    <property type="match status" value="1"/>
</dbReference>
<name>A0A1J5SD56_9ZZZZ</name>
<feature type="domain" description="Nudix hydrolase" evidence="1">
    <location>
        <begin position="46"/>
        <end position="179"/>
    </location>
</feature>
<reference evidence="2" key="1">
    <citation type="submission" date="2016-10" db="EMBL/GenBank/DDBJ databases">
        <title>Sequence of Gallionella enrichment culture.</title>
        <authorList>
            <person name="Poehlein A."/>
            <person name="Muehling M."/>
            <person name="Daniel R."/>
        </authorList>
    </citation>
    <scope>NUCLEOTIDE SEQUENCE</scope>
</reference>
<dbReference type="InterPro" id="IPR015797">
    <property type="entry name" value="NUDIX_hydrolase-like_dom_sf"/>
</dbReference>
<dbReference type="AlphaFoldDB" id="A0A1J5SD56"/>
<dbReference type="InterPro" id="IPR000086">
    <property type="entry name" value="NUDIX_hydrolase_dom"/>
</dbReference>
<comment type="caution">
    <text evidence="2">The sequence shown here is derived from an EMBL/GenBank/DDBJ whole genome shotgun (WGS) entry which is preliminary data.</text>
</comment>
<organism evidence="2">
    <name type="scientific">mine drainage metagenome</name>
    <dbReference type="NCBI Taxonomy" id="410659"/>
    <lineage>
        <taxon>unclassified sequences</taxon>
        <taxon>metagenomes</taxon>
        <taxon>ecological metagenomes</taxon>
    </lineage>
</organism>
<proteinExistence type="predicted"/>
<dbReference type="SUPFAM" id="SSF55811">
    <property type="entry name" value="Nudix"/>
    <property type="match status" value="1"/>
</dbReference>
<dbReference type="CDD" id="cd03674">
    <property type="entry name" value="NUDIX_Hydrolase"/>
    <property type="match status" value="1"/>
</dbReference>
<dbReference type="EMBL" id="MLJW01000044">
    <property type="protein sequence ID" value="OIR06311.1"/>
    <property type="molecule type" value="Genomic_DNA"/>
</dbReference>